<protein>
    <submittedName>
        <fullName evidence="1">Uncharacterized protein</fullName>
    </submittedName>
</protein>
<evidence type="ECO:0000313" key="2">
    <source>
        <dbReference type="Proteomes" id="UP000217257"/>
    </source>
</evidence>
<name>A0A250IUC1_9BACT</name>
<evidence type="ECO:0000313" key="1">
    <source>
        <dbReference type="EMBL" id="ATB34840.1"/>
    </source>
</evidence>
<gene>
    <name evidence="1" type="ORF">CYFUS_000247</name>
</gene>
<sequence>MRPIVCFSTQVLMSSRMDSDFVTKSTAYIPVP</sequence>
<dbReference type="AlphaFoldDB" id="A0A250IUC1"/>
<dbReference type="Proteomes" id="UP000217257">
    <property type="component" value="Chromosome"/>
</dbReference>
<dbReference type="KEGG" id="cfus:CYFUS_000247"/>
<dbReference type="EMBL" id="CP022098">
    <property type="protein sequence ID" value="ATB34840.1"/>
    <property type="molecule type" value="Genomic_DNA"/>
</dbReference>
<accession>A0A250IUC1</accession>
<organism evidence="1 2">
    <name type="scientific">Cystobacter fuscus</name>
    <dbReference type="NCBI Taxonomy" id="43"/>
    <lineage>
        <taxon>Bacteria</taxon>
        <taxon>Pseudomonadati</taxon>
        <taxon>Myxococcota</taxon>
        <taxon>Myxococcia</taxon>
        <taxon>Myxococcales</taxon>
        <taxon>Cystobacterineae</taxon>
        <taxon>Archangiaceae</taxon>
        <taxon>Cystobacter</taxon>
    </lineage>
</organism>
<proteinExistence type="predicted"/>
<reference evidence="1 2" key="1">
    <citation type="submission" date="2017-06" db="EMBL/GenBank/DDBJ databases">
        <title>Sequencing and comparative analysis of myxobacterial genomes.</title>
        <authorList>
            <person name="Rupp O."/>
            <person name="Goesmann A."/>
            <person name="Sogaard-Andersen L."/>
        </authorList>
    </citation>
    <scope>NUCLEOTIDE SEQUENCE [LARGE SCALE GENOMIC DNA]</scope>
    <source>
        <strain evidence="1 2">DSM 52655</strain>
    </source>
</reference>